<gene>
    <name evidence="1" type="ORF">SO802_011794</name>
</gene>
<name>A0AAW2D104_9ROSI</name>
<reference evidence="1 2" key="1">
    <citation type="submission" date="2024-01" db="EMBL/GenBank/DDBJ databases">
        <title>A telomere-to-telomere, gap-free genome of sweet tea (Lithocarpus litseifolius).</title>
        <authorList>
            <person name="Zhou J."/>
        </authorList>
    </citation>
    <scope>NUCLEOTIDE SEQUENCE [LARGE SCALE GENOMIC DNA]</scope>
    <source>
        <strain evidence="1">Zhou-2022a</strain>
        <tissue evidence="1">Leaf</tissue>
    </source>
</reference>
<keyword evidence="2" id="KW-1185">Reference proteome</keyword>
<dbReference type="AlphaFoldDB" id="A0AAW2D104"/>
<evidence type="ECO:0000313" key="1">
    <source>
        <dbReference type="EMBL" id="KAL0004233.1"/>
    </source>
</evidence>
<comment type="caution">
    <text evidence="1">The sequence shown here is derived from an EMBL/GenBank/DDBJ whole genome shotgun (WGS) entry which is preliminary data.</text>
</comment>
<dbReference type="Proteomes" id="UP001459277">
    <property type="component" value="Unassembled WGS sequence"/>
</dbReference>
<accession>A0AAW2D104</accession>
<sequence length="58" mass="6521">MANGDVDSISHDLVSLLSSEKRDYVVRNNGDQYHYDSFVTLNQILIFGEDKAEEEAAT</sequence>
<dbReference type="EMBL" id="JAZDWU010000004">
    <property type="protein sequence ID" value="KAL0004233.1"/>
    <property type="molecule type" value="Genomic_DNA"/>
</dbReference>
<evidence type="ECO:0000313" key="2">
    <source>
        <dbReference type="Proteomes" id="UP001459277"/>
    </source>
</evidence>
<protein>
    <submittedName>
        <fullName evidence="1">Uncharacterized protein</fullName>
    </submittedName>
</protein>
<proteinExistence type="predicted"/>
<organism evidence="1 2">
    <name type="scientific">Lithocarpus litseifolius</name>
    <dbReference type="NCBI Taxonomy" id="425828"/>
    <lineage>
        <taxon>Eukaryota</taxon>
        <taxon>Viridiplantae</taxon>
        <taxon>Streptophyta</taxon>
        <taxon>Embryophyta</taxon>
        <taxon>Tracheophyta</taxon>
        <taxon>Spermatophyta</taxon>
        <taxon>Magnoliopsida</taxon>
        <taxon>eudicotyledons</taxon>
        <taxon>Gunneridae</taxon>
        <taxon>Pentapetalae</taxon>
        <taxon>rosids</taxon>
        <taxon>fabids</taxon>
        <taxon>Fagales</taxon>
        <taxon>Fagaceae</taxon>
        <taxon>Lithocarpus</taxon>
    </lineage>
</organism>